<evidence type="ECO:0000256" key="3">
    <source>
        <dbReference type="ARBA" id="ARBA00022989"/>
    </source>
</evidence>
<feature type="transmembrane region" description="Helical" evidence="10">
    <location>
        <begin position="24"/>
        <end position="46"/>
    </location>
</feature>
<comment type="subcellular location">
    <subcellularLocation>
        <location evidence="1">Membrane</location>
        <topology evidence="1">Multi-pass membrane protein</topology>
    </subcellularLocation>
</comment>
<dbReference type="KEGG" id="fcy:FRACYDRAFT_219552"/>
<feature type="region of interest" description="Disordered" evidence="9">
    <location>
        <begin position="260"/>
        <end position="294"/>
    </location>
</feature>
<accession>A0A1E7F1U3</accession>
<evidence type="ECO:0000256" key="8">
    <source>
        <dbReference type="ARBA" id="ARBA00023224"/>
    </source>
</evidence>
<evidence type="ECO:0000256" key="4">
    <source>
        <dbReference type="ARBA" id="ARBA00023040"/>
    </source>
</evidence>
<feature type="compositionally biased region" description="Polar residues" evidence="9">
    <location>
        <begin position="211"/>
        <end position="229"/>
    </location>
</feature>
<keyword evidence="3 10" id="KW-1133">Transmembrane helix</keyword>
<dbReference type="AlphaFoldDB" id="A0A1E7F1U3"/>
<evidence type="ECO:0000256" key="5">
    <source>
        <dbReference type="ARBA" id="ARBA00023136"/>
    </source>
</evidence>
<evidence type="ECO:0000256" key="6">
    <source>
        <dbReference type="ARBA" id="ARBA00023170"/>
    </source>
</evidence>
<evidence type="ECO:0000313" key="12">
    <source>
        <dbReference type="EMBL" id="OEU12097.1"/>
    </source>
</evidence>
<evidence type="ECO:0000256" key="2">
    <source>
        <dbReference type="ARBA" id="ARBA00022692"/>
    </source>
</evidence>
<evidence type="ECO:0000256" key="7">
    <source>
        <dbReference type="ARBA" id="ARBA00023180"/>
    </source>
</evidence>
<proteinExistence type="predicted"/>
<keyword evidence="5 10" id="KW-0472">Membrane</keyword>
<keyword evidence="7" id="KW-0325">Glycoprotein</keyword>
<evidence type="ECO:0000313" key="13">
    <source>
        <dbReference type="Proteomes" id="UP000095751"/>
    </source>
</evidence>
<protein>
    <recommendedName>
        <fullName evidence="11">G-protein coupled receptors family 3 profile domain-containing protein</fullName>
    </recommendedName>
</protein>
<dbReference type="GO" id="GO:0038039">
    <property type="term" value="C:G protein-coupled receptor heterodimeric complex"/>
    <property type="evidence" value="ECO:0007669"/>
    <property type="project" value="TreeGrafter"/>
</dbReference>
<dbReference type="Proteomes" id="UP000095751">
    <property type="component" value="Unassembled WGS sequence"/>
</dbReference>
<reference evidence="12 13" key="1">
    <citation type="submission" date="2016-09" db="EMBL/GenBank/DDBJ databases">
        <title>Extensive genetic diversity and differential bi-allelic expression allows diatom success in the polar Southern Ocean.</title>
        <authorList>
            <consortium name="DOE Joint Genome Institute"/>
            <person name="Mock T."/>
            <person name="Otillar R.P."/>
            <person name="Strauss J."/>
            <person name="Dupont C."/>
            <person name="Frickenhaus S."/>
            <person name="Maumus F."/>
            <person name="Mcmullan M."/>
            <person name="Sanges R."/>
            <person name="Schmutz J."/>
            <person name="Toseland A."/>
            <person name="Valas R."/>
            <person name="Veluchamy A."/>
            <person name="Ward B.J."/>
            <person name="Allen A."/>
            <person name="Barry K."/>
            <person name="Falciatore A."/>
            <person name="Ferrante M."/>
            <person name="Fortunato A.E."/>
            <person name="Gloeckner G."/>
            <person name="Gruber A."/>
            <person name="Hipkin R."/>
            <person name="Janech M."/>
            <person name="Kroth P."/>
            <person name="Leese F."/>
            <person name="Lindquist E."/>
            <person name="Lyon B.R."/>
            <person name="Martin J."/>
            <person name="Mayer C."/>
            <person name="Parker M."/>
            <person name="Quesneville H."/>
            <person name="Raymond J."/>
            <person name="Uhlig C."/>
            <person name="Valentin K.U."/>
            <person name="Worden A.Z."/>
            <person name="Armbrust E.V."/>
            <person name="Bowler C."/>
            <person name="Green B."/>
            <person name="Moulton V."/>
            <person name="Van Oosterhout C."/>
            <person name="Grigoriev I."/>
        </authorList>
    </citation>
    <scope>NUCLEOTIDE SEQUENCE [LARGE SCALE GENOMIC DNA]</scope>
    <source>
        <strain evidence="12 13">CCMP1102</strain>
    </source>
</reference>
<dbReference type="GO" id="GO:0004965">
    <property type="term" value="F:G protein-coupled GABA receptor activity"/>
    <property type="evidence" value="ECO:0007669"/>
    <property type="project" value="InterPro"/>
</dbReference>
<name>A0A1E7F1U3_9STRA</name>
<evidence type="ECO:0000256" key="10">
    <source>
        <dbReference type="SAM" id="Phobius"/>
    </source>
</evidence>
<sequence length="334" mass="36840">MIGLAIFQAWKARNLSTEFAESKYVAMALSITLIATILTVPILVVVKDQPDAATFISTALIFVLTSSTLGSIFIPKIIYHLERTSFNSPDFTSNGSRIGASSTSSTSSIDRFSMGGGGERILTTKNQQTLTKEIKALERELAAAKKRERILQQQNNELEKRQRETSNDDTVWGQEEECCSGDLHNVSEKIKRKNNDNDNVISENDTRSKPSKSVSFSIENDSSSGQITNGSLKVVSSGSSKSVSFCDDLIMINATDTRSSRRSKLPRRNTGFFNNIKNRNKAKSNGNSGELSQSEPKLLMNMVDELHSSSMKDHKKTLLDLKDEQNISDLSLGV</sequence>
<keyword evidence="8" id="KW-0807">Transducer</keyword>
<dbReference type="InterPro" id="IPR017978">
    <property type="entry name" value="GPCR_3_C"/>
</dbReference>
<evidence type="ECO:0000256" key="9">
    <source>
        <dbReference type="SAM" id="MobiDB-lite"/>
    </source>
</evidence>
<feature type="transmembrane region" description="Helical" evidence="10">
    <location>
        <begin position="52"/>
        <end position="74"/>
    </location>
</feature>
<feature type="region of interest" description="Disordered" evidence="9">
    <location>
        <begin position="96"/>
        <end position="125"/>
    </location>
</feature>
<evidence type="ECO:0000256" key="1">
    <source>
        <dbReference type="ARBA" id="ARBA00004141"/>
    </source>
</evidence>
<gene>
    <name evidence="12" type="ORF">FRACYDRAFT_219552</name>
</gene>
<feature type="compositionally biased region" description="Polar residues" evidence="9">
    <location>
        <begin position="271"/>
        <end position="294"/>
    </location>
</feature>
<dbReference type="InParanoid" id="A0A1E7F1U3"/>
<dbReference type="PROSITE" id="PS50259">
    <property type="entry name" value="G_PROTEIN_RECEP_F3_4"/>
    <property type="match status" value="1"/>
</dbReference>
<dbReference type="PANTHER" id="PTHR10519">
    <property type="entry name" value="GABA-B RECEPTOR"/>
    <property type="match status" value="1"/>
</dbReference>
<keyword evidence="2 10" id="KW-0812">Transmembrane</keyword>
<feature type="domain" description="G-protein coupled receptors family 3 profile" evidence="11">
    <location>
        <begin position="1"/>
        <end position="88"/>
    </location>
</feature>
<dbReference type="OrthoDB" id="55900at2759"/>
<keyword evidence="6" id="KW-0675">Receptor</keyword>
<keyword evidence="4" id="KW-0297">G-protein coupled receptor</keyword>
<keyword evidence="13" id="KW-1185">Reference proteome</keyword>
<evidence type="ECO:0000259" key="11">
    <source>
        <dbReference type="PROSITE" id="PS50259"/>
    </source>
</evidence>
<dbReference type="InterPro" id="IPR002455">
    <property type="entry name" value="GPCR3_GABA-B"/>
</dbReference>
<dbReference type="Pfam" id="PF00003">
    <property type="entry name" value="7tm_3"/>
    <property type="match status" value="1"/>
</dbReference>
<feature type="compositionally biased region" description="Basic and acidic residues" evidence="9">
    <location>
        <begin position="157"/>
        <end position="166"/>
    </location>
</feature>
<feature type="region of interest" description="Disordered" evidence="9">
    <location>
        <begin position="153"/>
        <end position="175"/>
    </location>
</feature>
<dbReference type="EMBL" id="KV784365">
    <property type="protein sequence ID" value="OEU12097.1"/>
    <property type="molecule type" value="Genomic_DNA"/>
</dbReference>
<organism evidence="12 13">
    <name type="scientific">Fragilariopsis cylindrus CCMP1102</name>
    <dbReference type="NCBI Taxonomy" id="635003"/>
    <lineage>
        <taxon>Eukaryota</taxon>
        <taxon>Sar</taxon>
        <taxon>Stramenopiles</taxon>
        <taxon>Ochrophyta</taxon>
        <taxon>Bacillariophyta</taxon>
        <taxon>Bacillariophyceae</taxon>
        <taxon>Bacillariophycidae</taxon>
        <taxon>Bacillariales</taxon>
        <taxon>Bacillariaceae</taxon>
        <taxon>Fragilariopsis</taxon>
    </lineage>
</organism>
<dbReference type="PANTHER" id="PTHR10519:SF20">
    <property type="entry name" value="G-PROTEIN COUPLED RECEPTOR 156-RELATED"/>
    <property type="match status" value="1"/>
</dbReference>
<feature type="region of interest" description="Disordered" evidence="9">
    <location>
        <begin position="192"/>
        <end position="229"/>
    </location>
</feature>